<proteinExistence type="predicted"/>
<sequence length="72" mass="8211">MRLDGEAYDGEEGEEEEQKLVVGYALTVKKKKSFLQPKFVRLARQIIVTLHVEHKFTLLIARASTAGKYYPA</sequence>
<reference evidence="3" key="1">
    <citation type="submission" date="2013-09" db="EMBL/GenBank/DDBJ databases">
        <title>Corchorus olitorius genome sequencing.</title>
        <authorList>
            <person name="Alam M."/>
            <person name="Haque M.S."/>
            <person name="Islam M.S."/>
            <person name="Emdad E.M."/>
            <person name="Islam M.M."/>
            <person name="Ahmed B."/>
            <person name="Halim A."/>
            <person name="Hossen Q.M.M."/>
            <person name="Hossain M.Z."/>
            <person name="Ahmed R."/>
            <person name="Khan M.M."/>
            <person name="Islam R."/>
            <person name="Rashid M.M."/>
            <person name="Khan S.A."/>
            <person name="Rahman M.S."/>
            <person name="Alam M."/>
            <person name="Yahiya A.S."/>
            <person name="Khan M.S."/>
            <person name="Azam M.S."/>
            <person name="Haque T."/>
            <person name="Lashkar M.Z.H."/>
            <person name="Akhand A.I."/>
            <person name="Morshed G."/>
            <person name="Roy S."/>
            <person name="Uddin K.S."/>
            <person name="Rabeya T."/>
            <person name="Hossain A.S."/>
            <person name="Chowdhury A."/>
            <person name="Snigdha A.R."/>
            <person name="Mortoza M.S."/>
            <person name="Matin S.A."/>
            <person name="Hoque S.M.E."/>
            <person name="Islam M.K."/>
            <person name="Roy D.K."/>
            <person name="Haider R."/>
            <person name="Moosa M.M."/>
            <person name="Elias S.M."/>
            <person name="Hasan A.M."/>
            <person name="Jahan S."/>
            <person name="Shafiuddin M."/>
            <person name="Mahmood N."/>
            <person name="Shommy N.S."/>
        </authorList>
    </citation>
    <scope>NUCLEOTIDE SEQUENCE [LARGE SCALE GENOMIC DNA]</scope>
    <source>
        <strain evidence="3">cv. O-4</strain>
    </source>
</reference>
<evidence type="ECO:0000259" key="1">
    <source>
        <dbReference type="Pfam" id="PF17927"/>
    </source>
</evidence>
<comment type="caution">
    <text evidence="2">The sequence shown here is derived from an EMBL/GenBank/DDBJ whole genome shotgun (WGS) entry which is preliminary data.</text>
</comment>
<keyword evidence="3" id="KW-1185">Reference proteome</keyword>
<name>A0A1R3GZC2_9ROSI</name>
<dbReference type="InterPro" id="IPR041429">
    <property type="entry name" value="ITPK1_N"/>
</dbReference>
<protein>
    <submittedName>
        <fullName evidence="2">Inositol-tetrakisphosphate 1-kinase</fullName>
    </submittedName>
</protein>
<feature type="domain" description="Inositol-tetrakisphosphate 1-kinase N-terminal" evidence="1">
    <location>
        <begin position="21"/>
        <end position="46"/>
    </location>
</feature>
<evidence type="ECO:0000313" key="3">
    <source>
        <dbReference type="Proteomes" id="UP000187203"/>
    </source>
</evidence>
<dbReference type="Pfam" id="PF17927">
    <property type="entry name" value="Ins134_P3_kin_N"/>
    <property type="match status" value="1"/>
</dbReference>
<organism evidence="2 3">
    <name type="scientific">Corchorus olitorius</name>
    <dbReference type="NCBI Taxonomy" id="93759"/>
    <lineage>
        <taxon>Eukaryota</taxon>
        <taxon>Viridiplantae</taxon>
        <taxon>Streptophyta</taxon>
        <taxon>Embryophyta</taxon>
        <taxon>Tracheophyta</taxon>
        <taxon>Spermatophyta</taxon>
        <taxon>Magnoliopsida</taxon>
        <taxon>eudicotyledons</taxon>
        <taxon>Gunneridae</taxon>
        <taxon>Pentapetalae</taxon>
        <taxon>rosids</taxon>
        <taxon>malvids</taxon>
        <taxon>Malvales</taxon>
        <taxon>Malvaceae</taxon>
        <taxon>Grewioideae</taxon>
        <taxon>Apeibeae</taxon>
        <taxon>Corchorus</taxon>
    </lineage>
</organism>
<dbReference type="EMBL" id="AWUE01021124">
    <property type="protein sequence ID" value="OMO63407.1"/>
    <property type="molecule type" value="Genomic_DNA"/>
</dbReference>
<dbReference type="Proteomes" id="UP000187203">
    <property type="component" value="Unassembled WGS sequence"/>
</dbReference>
<dbReference type="AlphaFoldDB" id="A0A1R3GZC2"/>
<dbReference type="Gene3D" id="3.40.50.11370">
    <property type="match status" value="1"/>
</dbReference>
<accession>A0A1R3GZC2</accession>
<evidence type="ECO:0000313" key="2">
    <source>
        <dbReference type="EMBL" id="OMO63407.1"/>
    </source>
</evidence>
<gene>
    <name evidence="2" type="ORF">COLO4_32476</name>
</gene>
<dbReference type="STRING" id="93759.A0A1R3GZC2"/>